<organism evidence="1 2">
    <name type="scientific">Trichogramma kaykai</name>
    <dbReference type="NCBI Taxonomy" id="54128"/>
    <lineage>
        <taxon>Eukaryota</taxon>
        <taxon>Metazoa</taxon>
        <taxon>Ecdysozoa</taxon>
        <taxon>Arthropoda</taxon>
        <taxon>Hexapoda</taxon>
        <taxon>Insecta</taxon>
        <taxon>Pterygota</taxon>
        <taxon>Neoptera</taxon>
        <taxon>Endopterygota</taxon>
        <taxon>Hymenoptera</taxon>
        <taxon>Apocrita</taxon>
        <taxon>Proctotrupomorpha</taxon>
        <taxon>Chalcidoidea</taxon>
        <taxon>Trichogrammatidae</taxon>
        <taxon>Trichogramma</taxon>
    </lineage>
</organism>
<dbReference type="Proteomes" id="UP001627154">
    <property type="component" value="Unassembled WGS sequence"/>
</dbReference>
<name>A0ABD2VSX3_9HYME</name>
<reference evidence="1 2" key="1">
    <citation type="journal article" date="2024" name="bioRxiv">
        <title>A reference genome for Trichogramma kaykai: A tiny desert-dwelling parasitoid wasp with competing sex-ratio distorters.</title>
        <authorList>
            <person name="Culotta J."/>
            <person name="Lindsey A.R."/>
        </authorList>
    </citation>
    <scope>NUCLEOTIDE SEQUENCE [LARGE SCALE GENOMIC DNA]</scope>
    <source>
        <strain evidence="1 2">KSX58</strain>
    </source>
</reference>
<evidence type="ECO:0000313" key="2">
    <source>
        <dbReference type="Proteomes" id="UP001627154"/>
    </source>
</evidence>
<proteinExistence type="predicted"/>
<evidence type="ECO:0008006" key="3">
    <source>
        <dbReference type="Google" id="ProtNLM"/>
    </source>
</evidence>
<evidence type="ECO:0000313" key="1">
    <source>
        <dbReference type="EMBL" id="KAL3383642.1"/>
    </source>
</evidence>
<accession>A0ABD2VSX3</accession>
<protein>
    <recommendedName>
        <fullName evidence="3">Secreted protein</fullName>
    </recommendedName>
</protein>
<dbReference type="EMBL" id="JBJJXI010000186">
    <property type="protein sequence ID" value="KAL3383642.1"/>
    <property type="molecule type" value="Genomic_DNA"/>
</dbReference>
<gene>
    <name evidence="1" type="ORF">TKK_020490</name>
</gene>
<keyword evidence="2" id="KW-1185">Reference proteome</keyword>
<sequence>MRSTPRIAVLTSAMMKVHSSGLRNSRLRVSFLSPNVAMRVAFAACSTRACLTRGLRKIRFGIIESTEPESTRNLMLFPRSVT</sequence>
<comment type="caution">
    <text evidence="1">The sequence shown here is derived from an EMBL/GenBank/DDBJ whole genome shotgun (WGS) entry which is preliminary data.</text>
</comment>
<dbReference type="AlphaFoldDB" id="A0ABD2VSX3"/>